<name>A0ABP8QN53_9BACT</name>
<protein>
    <submittedName>
        <fullName evidence="1">Uncharacterized protein</fullName>
    </submittedName>
</protein>
<comment type="caution">
    <text evidence="1">The sequence shown here is derived from an EMBL/GenBank/DDBJ whole genome shotgun (WGS) entry which is preliminary data.</text>
</comment>
<dbReference type="Proteomes" id="UP001501243">
    <property type="component" value="Unassembled WGS sequence"/>
</dbReference>
<evidence type="ECO:0000313" key="2">
    <source>
        <dbReference type="Proteomes" id="UP001501243"/>
    </source>
</evidence>
<organism evidence="1 2">
    <name type="scientific">Hymenobacter ginsengisoli</name>
    <dbReference type="NCBI Taxonomy" id="1051626"/>
    <lineage>
        <taxon>Bacteria</taxon>
        <taxon>Pseudomonadati</taxon>
        <taxon>Bacteroidota</taxon>
        <taxon>Cytophagia</taxon>
        <taxon>Cytophagales</taxon>
        <taxon>Hymenobacteraceae</taxon>
        <taxon>Hymenobacter</taxon>
    </lineage>
</organism>
<sequence length="423" mass="45512">MGLALALLPAHLRAQTAAPATPAPAAVAAPHPSPEEVTAQAQATVALLTRRVDSLRVAYRQQQRLYSDLGGKFTSFLAGQQLSRSTRFALAKNNVRATADLLLVCHSRLTQLRALTQALRNANEQAALSSPTESNPLGISLVDYTKTLVTNKVVDKNRGRRLVDLAAHLTQTSFVSAMPTVGPMLNAVGQLLTSVRANSLSSDGFTAEQVKLIENGLRPTLNFFSALDAARADNQASLLTLDNELMVLQHQLSQLYRPYAQLVAYQEDISAYYTAPPPGQPATNTLDVSNISRMSNYVAASLNPRFASLDQSFARAQNQGDILDPDSFLTPANNSAEAAVQLAAQLQSLTDRLPVITGQYSAAIRAAIAQGQQDGLIKADRATKVIADETTRAKAAAETYQQARASERFGEVLSNVKPLFKLY</sequence>
<evidence type="ECO:0000313" key="1">
    <source>
        <dbReference type="EMBL" id="GAA4505286.1"/>
    </source>
</evidence>
<accession>A0ABP8QN53</accession>
<proteinExistence type="predicted"/>
<reference evidence="2" key="1">
    <citation type="journal article" date="2019" name="Int. J. Syst. Evol. Microbiol.">
        <title>The Global Catalogue of Microorganisms (GCM) 10K type strain sequencing project: providing services to taxonomists for standard genome sequencing and annotation.</title>
        <authorList>
            <consortium name="The Broad Institute Genomics Platform"/>
            <consortium name="The Broad Institute Genome Sequencing Center for Infectious Disease"/>
            <person name="Wu L."/>
            <person name="Ma J."/>
        </authorList>
    </citation>
    <scope>NUCLEOTIDE SEQUENCE [LARGE SCALE GENOMIC DNA]</scope>
    <source>
        <strain evidence="2">JCM 17841</strain>
    </source>
</reference>
<dbReference type="EMBL" id="BAABGQ010000008">
    <property type="protein sequence ID" value="GAA4505286.1"/>
    <property type="molecule type" value="Genomic_DNA"/>
</dbReference>
<keyword evidence="2" id="KW-1185">Reference proteome</keyword>
<gene>
    <name evidence="1" type="ORF">GCM10023172_32870</name>
</gene>